<accession>A0A915KH29</accession>
<proteinExistence type="predicted"/>
<organism evidence="1 2">
    <name type="scientific">Romanomermis culicivorax</name>
    <name type="common">Nematode worm</name>
    <dbReference type="NCBI Taxonomy" id="13658"/>
    <lineage>
        <taxon>Eukaryota</taxon>
        <taxon>Metazoa</taxon>
        <taxon>Ecdysozoa</taxon>
        <taxon>Nematoda</taxon>
        <taxon>Enoplea</taxon>
        <taxon>Dorylaimia</taxon>
        <taxon>Mermithida</taxon>
        <taxon>Mermithoidea</taxon>
        <taxon>Mermithidae</taxon>
        <taxon>Romanomermis</taxon>
    </lineage>
</organism>
<dbReference type="AlphaFoldDB" id="A0A915KH29"/>
<dbReference type="WBParaSite" id="nRc.2.0.1.t37249-RA">
    <property type="protein sequence ID" value="nRc.2.0.1.t37249-RA"/>
    <property type="gene ID" value="nRc.2.0.1.g37249"/>
</dbReference>
<dbReference type="Proteomes" id="UP000887565">
    <property type="component" value="Unplaced"/>
</dbReference>
<evidence type="ECO:0000313" key="2">
    <source>
        <dbReference type="WBParaSite" id="nRc.2.0.1.t37249-RA"/>
    </source>
</evidence>
<reference evidence="2" key="1">
    <citation type="submission" date="2022-11" db="UniProtKB">
        <authorList>
            <consortium name="WormBaseParasite"/>
        </authorList>
    </citation>
    <scope>IDENTIFICATION</scope>
</reference>
<sequence length="19" mass="2224">MPVRAYNMLLCIQMISLVQ</sequence>
<keyword evidence="1" id="KW-1185">Reference proteome</keyword>
<protein>
    <submittedName>
        <fullName evidence="2">Uncharacterized protein</fullName>
    </submittedName>
</protein>
<name>A0A915KH29_ROMCU</name>
<evidence type="ECO:0000313" key="1">
    <source>
        <dbReference type="Proteomes" id="UP000887565"/>
    </source>
</evidence>